<dbReference type="AlphaFoldDB" id="A0AAE1HEQ2"/>
<dbReference type="GO" id="GO:0071897">
    <property type="term" value="P:DNA biosynthetic process"/>
    <property type="evidence" value="ECO:0007669"/>
    <property type="project" value="UniProtKB-ARBA"/>
</dbReference>
<feature type="non-terminal residue" evidence="3">
    <location>
        <position position="177"/>
    </location>
</feature>
<dbReference type="PANTHER" id="PTHR37984">
    <property type="entry name" value="PROTEIN CBG26694"/>
    <property type="match status" value="1"/>
</dbReference>
<proteinExistence type="predicted"/>
<dbReference type="SUPFAM" id="SSF56672">
    <property type="entry name" value="DNA/RNA polymerases"/>
    <property type="match status" value="1"/>
</dbReference>
<evidence type="ECO:0000259" key="2">
    <source>
        <dbReference type="Pfam" id="PF17919"/>
    </source>
</evidence>
<protein>
    <recommendedName>
        <fullName evidence="2">Reverse transcriptase/retrotransposon-derived protein RNase H-like domain-containing protein</fullName>
    </recommendedName>
</protein>
<evidence type="ECO:0000256" key="1">
    <source>
        <dbReference type="ARBA" id="ARBA00023268"/>
    </source>
</evidence>
<feature type="domain" description="Reverse transcriptase/retrotransposon-derived protein RNase H-like" evidence="2">
    <location>
        <begin position="52"/>
        <end position="92"/>
    </location>
</feature>
<dbReference type="Proteomes" id="UP001219518">
    <property type="component" value="Unassembled WGS sequence"/>
</dbReference>
<dbReference type="EMBL" id="JAHWGI010000981">
    <property type="protein sequence ID" value="KAK3919733.1"/>
    <property type="molecule type" value="Genomic_DNA"/>
</dbReference>
<reference evidence="3" key="2">
    <citation type="journal article" date="2023" name="BMC Genomics">
        <title>Pest status, molecular evolution, and epigenetic factors derived from the genome assembly of Frankliniella fusca, a thysanopteran phytovirus vector.</title>
        <authorList>
            <person name="Catto M.A."/>
            <person name="Labadie P.E."/>
            <person name="Jacobson A.L."/>
            <person name="Kennedy G.G."/>
            <person name="Srinivasan R."/>
            <person name="Hunt B.G."/>
        </authorList>
    </citation>
    <scope>NUCLEOTIDE SEQUENCE</scope>
    <source>
        <strain evidence="3">PL_HMW_Pooled</strain>
    </source>
</reference>
<evidence type="ECO:0000313" key="3">
    <source>
        <dbReference type="EMBL" id="KAK3919733.1"/>
    </source>
</evidence>
<reference evidence="3" key="1">
    <citation type="submission" date="2021-07" db="EMBL/GenBank/DDBJ databases">
        <authorList>
            <person name="Catto M.A."/>
            <person name="Jacobson A."/>
            <person name="Kennedy G."/>
            <person name="Labadie P."/>
            <person name="Hunt B.G."/>
            <person name="Srinivasan R."/>
        </authorList>
    </citation>
    <scope>NUCLEOTIDE SEQUENCE</scope>
    <source>
        <strain evidence="3">PL_HMW_Pooled</strain>
        <tissue evidence="3">Head</tissue>
    </source>
</reference>
<dbReference type="InterPro" id="IPR043502">
    <property type="entry name" value="DNA/RNA_pol_sf"/>
</dbReference>
<dbReference type="InterPro" id="IPR041577">
    <property type="entry name" value="RT_RNaseH_2"/>
</dbReference>
<comment type="caution">
    <text evidence="3">The sequence shown here is derived from an EMBL/GenBank/DDBJ whole genome shotgun (WGS) entry which is preliminary data.</text>
</comment>
<name>A0AAE1HEQ2_9NEOP</name>
<evidence type="ECO:0000313" key="4">
    <source>
        <dbReference type="Proteomes" id="UP001219518"/>
    </source>
</evidence>
<sequence length="177" mass="20186">QTVKIVTDPTIPGSMSPPRRYNFYVIEKHKGKLESLENSGCTLLSRGVMFSWLPVHARAFQELKDRVCQAPSLRPFNSSKPLLVQADASQTANPVLEECREQTLKDKDLTAVMKYQNGWPTEKRKADPAARQYWNLKNDLFTEQGLVILDNKIIIPESMRPKVLRQLHSGHLGMEKN</sequence>
<dbReference type="Pfam" id="PF17919">
    <property type="entry name" value="RT_RNaseH_2"/>
    <property type="match status" value="1"/>
</dbReference>
<keyword evidence="4" id="KW-1185">Reference proteome</keyword>
<dbReference type="InterPro" id="IPR050951">
    <property type="entry name" value="Retrovirus_Pol_polyprotein"/>
</dbReference>
<accession>A0AAE1HEQ2</accession>
<dbReference type="GO" id="GO:0003824">
    <property type="term" value="F:catalytic activity"/>
    <property type="evidence" value="ECO:0007669"/>
    <property type="project" value="UniProtKB-KW"/>
</dbReference>
<organism evidence="3 4">
    <name type="scientific">Frankliniella fusca</name>
    <dbReference type="NCBI Taxonomy" id="407009"/>
    <lineage>
        <taxon>Eukaryota</taxon>
        <taxon>Metazoa</taxon>
        <taxon>Ecdysozoa</taxon>
        <taxon>Arthropoda</taxon>
        <taxon>Hexapoda</taxon>
        <taxon>Insecta</taxon>
        <taxon>Pterygota</taxon>
        <taxon>Neoptera</taxon>
        <taxon>Paraneoptera</taxon>
        <taxon>Thysanoptera</taxon>
        <taxon>Terebrantia</taxon>
        <taxon>Thripoidea</taxon>
        <taxon>Thripidae</taxon>
        <taxon>Frankliniella</taxon>
    </lineage>
</organism>
<gene>
    <name evidence="3" type="ORF">KUF71_008860</name>
</gene>
<dbReference type="PANTHER" id="PTHR37984:SF5">
    <property type="entry name" value="PROTEIN NYNRIN-LIKE"/>
    <property type="match status" value="1"/>
</dbReference>
<keyword evidence="1" id="KW-0511">Multifunctional enzyme</keyword>